<evidence type="ECO:0000259" key="2">
    <source>
        <dbReference type="PROSITE" id="PS51379"/>
    </source>
</evidence>
<dbReference type="GO" id="GO:0052693">
    <property type="term" value="F:epoxyqueuosine reductase activity"/>
    <property type="evidence" value="ECO:0007669"/>
    <property type="project" value="TreeGrafter"/>
</dbReference>
<dbReference type="Pfam" id="PF13646">
    <property type="entry name" value="HEAT_2"/>
    <property type="match status" value="1"/>
</dbReference>
<dbReference type="InterPro" id="IPR004155">
    <property type="entry name" value="PBS_lyase_HEAT"/>
</dbReference>
<dbReference type="InterPro" id="IPR004453">
    <property type="entry name" value="QueG"/>
</dbReference>
<feature type="domain" description="4Fe-4S ferredoxin-type" evidence="2">
    <location>
        <begin position="172"/>
        <end position="202"/>
    </location>
</feature>
<dbReference type="InterPro" id="IPR017896">
    <property type="entry name" value="4Fe4S_Fe-S-bd"/>
</dbReference>
<dbReference type="EMBL" id="QZKU01000084">
    <property type="protein sequence ID" value="RJP19844.1"/>
    <property type="molecule type" value="Genomic_DNA"/>
</dbReference>
<dbReference type="SUPFAM" id="SSF54862">
    <property type="entry name" value="4Fe-4S ferredoxins"/>
    <property type="match status" value="1"/>
</dbReference>
<dbReference type="Proteomes" id="UP000265882">
    <property type="component" value="Unassembled WGS sequence"/>
</dbReference>
<dbReference type="GO" id="GO:0008616">
    <property type="term" value="P:tRNA queuosine(34) biosynthetic process"/>
    <property type="evidence" value="ECO:0007669"/>
    <property type="project" value="InterPro"/>
</dbReference>
<dbReference type="AlphaFoldDB" id="A0A3A4NVL3"/>
<reference evidence="3 4" key="1">
    <citation type="journal article" date="2017" name="ISME J.">
        <title>Energy and carbon metabolisms in a deep terrestrial subsurface fluid microbial community.</title>
        <authorList>
            <person name="Momper L."/>
            <person name="Jungbluth S.P."/>
            <person name="Lee M.D."/>
            <person name="Amend J.P."/>
        </authorList>
    </citation>
    <scope>NUCLEOTIDE SEQUENCE [LARGE SCALE GENOMIC DNA]</scope>
    <source>
        <strain evidence="3">SURF_5</strain>
    </source>
</reference>
<evidence type="ECO:0000256" key="1">
    <source>
        <dbReference type="ARBA" id="ARBA00022485"/>
    </source>
</evidence>
<sequence>MNLKQRLIQKAQELDFTDVGFTTAEPLDLYLKELESREEFYFWALTDMFDLRRGAGLREKHPWAKSVVVLLSNYHRRRFPPQLTGKIGRCYQVDDRQEKREEYQRITVFFNFLKQEGLQYQFDQETPARMTAAKAGLVTYGKNCFVYSRRAMLGASWLVSIPILLDKEIEPDEPSIELGCPKWCKNACIAACPTGALFAPKKMNPLKCIAFNSYYAPGITPLELREPMGAWVYGCDRCQEVCPRNQAWMNQALPENPSLFERADDFRIETLLAMSQEHYENKVWPLAFYIPKENIAKWKMNAARALGNLGDPAHVPALIRAFDENSDETVRGMCAWALGKLGGKQAKDALEARRPKEDGLVAEEIAAALAAIN</sequence>
<organism evidence="3 4">
    <name type="scientific">Abyssobacteria bacterium (strain SURF_5)</name>
    <dbReference type="NCBI Taxonomy" id="2093360"/>
    <lineage>
        <taxon>Bacteria</taxon>
        <taxon>Pseudomonadati</taxon>
        <taxon>Candidatus Hydrogenedentota</taxon>
        <taxon>Candidatus Abyssobacteria</taxon>
    </lineage>
</organism>
<evidence type="ECO:0000313" key="4">
    <source>
        <dbReference type="Proteomes" id="UP000265882"/>
    </source>
</evidence>
<keyword evidence="1" id="KW-0408">Iron</keyword>
<comment type="caution">
    <text evidence="3">The sequence shown here is derived from an EMBL/GenBank/DDBJ whole genome shotgun (WGS) entry which is preliminary data.</text>
</comment>
<keyword evidence="1" id="KW-0479">Metal-binding</keyword>
<dbReference type="PROSITE" id="PS51379">
    <property type="entry name" value="4FE4S_FER_2"/>
    <property type="match status" value="1"/>
</dbReference>
<dbReference type="InterPro" id="IPR016024">
    <property type="entry name" value="ARM-type_fold"/>
</dbReference>
<keyword evidence="1" id="KW-0411">Iron-sulfur</keyword>
<dbReference type="Pfam" id="PF13484">
    <property type="entry name" value="Fer4_16"/>
    <property type="match status" value="1"/>
</dbReference>
<dbReference type="PANTHER" id="PTHR30002:SF4">
    <property type="entry name" value="EPOXYQUEUOSINE REDUCTASE"/>
    <property type="match status" value="1"/>
</dbReference>
<dbReference type="Gene3D" id="1.25.10.10">
    <property type="entry name" value="Leucine-rich Repeat Variant"/>
    <property type="match status" value="1"/>
</dbReference>
<dbReference type="SMART" id="SM00567">
    <property type="entry name" value="EZ_HEAT"/>
    <property type="match status" value="2"/>
</dbReference>
<keyword evidence="1" id="KW-0004">4Fe-4S</keyword>
<protein>
    <submittedName>
        <fullName evidence="3">Epoxyqueuosine reductase</fullName>
    </submittedName>
</protein>
<gene>
    <name evidence="3" type="ORF">C4520_12205</name>
</gene>
<proteinExistence type="predicted"/>
<dbReference type="PANTHER" id="PTHR30002">
    <property type="entry name" value="EPOXYQUEUOSINE REDUCTASE"/>
    <property type="match status" value="1"/>
</dbReference>
<evidence type="ECO:0000313" key="3">
    <source>
        <dbReference type="EMBL" id="RJP19844.1"/>
    </source>
</evidence>
<dbReference type="InterPro" id="IPR011989">
    <property type="entry name" value="ARM-like"/>
</dbReference>
<dbReference type="SUPFAM" id="SSF48371">
    <property type="entry name" value="ARM repeat"/>
    <property type="match status" value="1"/>
</dbReference>
<dbReference type="GO" id="GO:0051539">
    <property type="term" value="F:4 iron, 4 sulfur cluster binding"/>
    <property type="evidence" value="ECO:0007669"/>
    <property type="project" value="UniProtKB-KW"/>
</dbReference>
<name>A0A3A4NVL3_ABYX5</name>
<accession>A0A3A4NVL3</accession>